<proteinExistence type="predicted"/>
<dbReference type="OrthoDB" id="4729352at2759"/>
<comment type="caution">
    <text evidence="1">The sequence shown here is derived from an EMBL/GenBank/DDBJ whole genome shotgun (WGS) entry which is preliminary data.</text>
</comment>
<sequence length="107" mass="12650">MKYFGEDKYISALHLFHGNMELCPSSYHDTLEKLWDEEEEPEEIETLIKAFPSVHHQYLYVFSKLKSEKLPPHHAYDHHIELKRSLPPVVLICSLPNQESETLRAYI</sequence>
<name>A0A9Q3GXF5_9BASI</name>
<organism evidence="1 2">
    <name type="scientific">Austropuccinia psidii MF-1</name>
    <dbReference type="NCBI Taxonomy" id="1389203"/>
    <lineage>
        <taxon>Eukaryota</taxon>
        <taxon>Fungi</taxon>
        <taxon>Dikarya</taxon>
        <taxon>Basidiomycota</taxon>
        <taxon>Pucciniomycotina</taxon>
        <taxon>Pucciniomycetes</taxon>
        <taxon>Pucciniales</taxon>
        <taxon>Sphaerophragmiaceae</taxon>
        <taxon>Austropuccinia</taxon>
    </lineage>
</organism>
<keyword evidence="2" id="KW-1185">Reference proteome</keyword>
<dbReference type="Proteomes" id="UP000765509">
    <property type="component" value="Unassembled WGS sequence"/>
</dbReference>
<dbReference type="AlphaFoldDB" id="A0A9Q3GXF5"/>
<reference evidence="1" key="1">
    <citation type="submission" date="2021-03" db="EMBL/GenBank/DDBJ databases">
        <title>Draft genome sequence of rust myrtle Austropuccinia psidii MF-1, a brazilian biotype.</title>
        <authorList>
            <person name="Quecine M.C."/>
            <person name="Pachon D.M.R."/>
            <person name="Bonatelli M.L."/>
            <person name="Correr F.H."/>
            <person name="Franceschini L.M."/>
            <person name="Leite T.F."/>
            <person name="Margarido G.R.A."/>
            <person name="Almeida C.A."/>
            <person name="Ferrarezi J.A."/>
            <person name="Labate C.A."/>
        </authorList>
    </citation>
    <scope>NUCLEOTIDE SEQUENCE</scope>
    <source>
        <strain evidence="1">MF-1</strain>
    </source>
</reference>
<evidence type="ECO:0000313" key="2">
    <source>
        <dbReference type="Proteomes" id="UP000765509"/>
    </source>
</evidence>
<protein>
    <submittedName>
        <fullName evidence="1">Uncharacterized protein</fullName>
    </submittedName>
</protein>
<evidence type="ECO:0000313" key="1">
    <source>
        <dbReference type="EMBL" id="MBW0483491.1"/>
    </source>
</evidence>
<gene>
    <name evidence="1" type="ORF">O181_023206</name>
</gene>
<dbReference type="EMBL" id="AVOT02007249">
    <property type="protein sequence ID" value="MBW0483491.1"/>
    <property type="molecule type" value="Genomic_DNA"/>
</dbReference>
<accession>A0A9Q3GXF5</accession>